<dbReference type="RefSeq" id="WP_135177711.1">
    <property type="nucleotide sequence ID" value="NZ_SPQT01000024.1"/>
</dbReference>
<comment type="caution">
    <text evidence="1">The sequence shown here is derived from an EMBL/GenBank/DDBJ whole genome shotgun (WGS) entry which is preliminary data.</text>
</comment>
<accession>A0A4Y9LK68</accession>
<organism evidence="1 2">
    <name type="scientific">Bradyrhizobium niftali</name>
    <dbReference type="NCBI Taxonomy" id="2560055"/>
    <lineage>
        <taxon>Bacteria</taxon>
        <taxon>Pseudomonadati</taxon>
        <taxon>Pseudomonadota</taxon>
        <taxon>Alphaproteobacteria</taxon>
        <taxon>Hyphomicrobiales</taxon>
        <taxon>Nitrobacteraceae</taxon>
        <taxon>Bradyrhizobium</taxon>
    </lineage>
</organism>
<dbReference type="OrthoDB" id="9004810at2"/>
<proteinExistence type="predicted"/>
<evidence type="ECO:0000313" key="1">
    <source>
        <dbReference type="EMBL" id="TFV43379.1"/>
    </source>
</evidence>
<sequence length="63" mass="6828">MGIYLVFWFGDVVQATPAHPNGPNKPTSAEELEGMLVEGLDADLVDRTDIIAFDVSNPTAKRP</sequence>
<evidence type="ECO:0000313" key="2">
    <source>
        <dbReference type="Proteomes" id="UP000297966"/>
    </source>
</evidence>
<reference evidence="1 2" key="1">
    <citation type="submission" date="2019-03" db="EMBL/GenBank/DDBJ databases">
        <title>Bradyrhizobium diversity isolated from nodules of Chamaecrista fasciculata.</title>
        <authorList>
            <person name="Klepa M.S."/>
            <person name="Urquiaga M.O."/>
            <person name="Hungria M."/>
            <person name="Delamuta J.R."/>
        </authorList>
    </citation>
    <scope>NUCLEOTIDE SEQUENCE [LARGE SCALE GENOMIC DNA]</scope>
    <source>
        <strain evidence="1 2">CNPSo 3448</strain>
    </source>
</reference>
<dbReference type="Proteomes" id="UP000297966">
    <property type="component" value="Unassembled WGS sequence"/>
</dbReference>
<gene>
    <name evidence="1" type="ORF">E4K65_33240</name>
</gene>
<dbReference type="AlphaFoldDB" id="A0A4Y9LK68"/>
<dbReference type="EMBL" id="SPQT01000024">
    <property type="protein sequence ID" value="TFV43379.1"/>
    <property type="molecule type" value="Genomic_DNA"/>
</dbReference>
<name>A0A4Y9LK68_9BRAD</name>
<protein>
    <submittedName>
        <fullName evidence="1">Uncharacterized protein</fullName>
    </submittedName>
</protein>
<keyword evidence="2" id="KW-1185">Reference proteome</keyword>